<comment type="similarity">
    <text evidence="1">Belongs to the 'phage' integrase family.</text>
</comment>
<keyword evidence="8" id="KW-1185">Reference proteome</keyword>
<evidence type="ECO:0000256" key="4">
    <source>
        <dbReference type="PROSITE-ProRule" id="PRU01248"/>
    </source>
</evidence>
<gene>
    <name evidence="7" type="ORF">AWC22_07400</name>
</gene>
<keyword evidence="2 4" id="KW-0238">DNA-binding</keyword>
<dbReference type="PANTHER" id="PTHR30349">
    <property type="entry name" value="PHAGE INTEGRASE-RELATED"/>
    <property type="match status" value="1"/>
</dbReference>
<evidence type="ECO:0000313" key="8">
    <source>
        <dbReference type="Proteomes" id="UP000193087"/>
    </source>
</evidence>
<evidence type="ECO:0000256" key="2">
    <source>
        <dbReference type="ARBA" id="ARBA00023125"/>
    </source>
</evidence>
<dbReference type="InterPro" id="IPR050090">
    <property type="entry name" value="Tyrosine_recombinase_XerCD"/>
</dbReference>
<proteinExistence type="inferred from homology"/>
<dbReference type="GO" id="GO:0003677">
    <property type="term" value="F:DNA binding"/>
    <property type="evidence" value="ECO:0007669"/>
    <property type="project" value="UniProtKB-UniRule"/>
</dbReference>
<dbReference type="CDD" id="cd00397">
    <property type="entry name" value="DNA_BRE_C"/>
    <property type="match status" value="1"/>
</dbReference>
<dbReference type="Proteomes" id="UP000193087">
    <property type="component" value="Unassembled WGS sequence"/>
</dbReference>
<dbReference type="GO" id="GO:0006310">
    <property type="term" value="P:DNA recombination"/>
    <property type="evidence" value="ECO:0007669"/>
    <property type="project" value="UniProtKB-KW"/>
</dbReference>
<name>A0A1X2AW55_9MYCO</name>
<reference evidence="7 8" key="1">
    <citation type="submission" date="2016-01" db="EMBL/GenBank/DDBJ databases">
        <title>The new phylogeny of the genus Mycobacterium.</title>
        <authorList>
            <person name="Tarcisio F."/>
            <person name="Conor M."/>
            <person name="Antonella G."/>
            <person name="Elisabetta G."/>
            <person name="Giulia F.S."/>
            <person name="Sara T."/>
            <person name="Anna F."/>
            <person name="Clotilde B."/>
            <person name="Roberto B."/>
            <person name="Veronica D.S."/>
            <person name="Fabio R."/>
            <person name="Monica P."/>
            <person name="Olivier J."/>
            <person name="Enrico T."/>
            <person name="Nicola S."/>
        </authorList>
    </citation>
    <scope>NUCLEOTIDE SEQUENCE [LARGE SCALE GENOMIC DNA]</scope>
    <source>
        <strain evidence="7 8">DSM 45176</strain>
    </source>
</reference>
<dbReference type="Gene3D" id="1.10.443.10">
    <property type="entry name" value="Intergrase catalytic core"/>
    <property type="match status" value="1"/>
</dbReference>
<dbReference type="GO" id="GO:0015074">
    <property type="term" value="P:DNA integration"/>
    <property type="evidence" value="ECO:0007669"/>
    <property type="project" value="InterPro"/>
</dbReference>
<sequence>MTAVTVQGCVGVSTDVLSDYLDYVAGLGLSGRAVRDRIRIARQFQARHPDLAAWMALPAVERAGELRSSRAWPLLCYAIGAGRLRLDVELAAIKQLTGLGVAVEARDSSGFSAMREAGNRLGWSSSWIETVLGECLAVLLACHGGLVADLTEQAIDEFDSALSASCIPRSSRRAYRARLASLRQLLYEVRVLDAAPRRRPWARSLEQRFTDVAMAATIRDTLLRYIRVRAAVLRPKSVESLINDLLPFVEYLSAHHPQLTSLRELDRACIEKYLAWNRTRGWRGQRAAAGAGRTVSAAVAQSAVLSLRNLLDDITAWGWEEAPPRRLVFAADVPKLDQPLPRALAPDIDTAVMNAVACLNDSFARIGLTVLRGAGLRVGELLDLELGSIIDYGAAGTWLKVPLGKLATERMVPLSAATTAALDEWVTHRGVHRPLTHPRTGVLTDFLFTHHGRRLGYARLRNGLLAAAQSAGLRGPDGGILVVTPHQLRHTWATELANAGMSMQALMALLGHVTPQMTIRYATLASPTLRAAYDDAMGKMRRQFTLTPVGRPILPDKVSWLHSEMLKTRVGHGYCARHPAAGACPYANICETCDNYIAAPEFRGALTNQLADVQALKVDADNRGWADEAARHDRVAHALTDHLQRLDRSTHPRATKLT</sequence>
<dbReference type="STRING" id="486698.AWC22_07400"/>
<dbReference type="PROSITE" id="PS51898">
    <property type="entry name" value="TYR_RECOMBINASE"/>
    <property type="match status" value="1"/>
</dbReference>
<feature type="domain" description="Tyr recombinase" evidence="5">
    <location>
        <begin position="339"/>
        <end position="534"/>
    </location>
</feature>
<dbReference type="InterPro" id="IPR011010">
    <property type="entry name" value="DNA_brk_join_enz"/>
</dbReference>
<dbReference type="InterPro" id="IPR044068">
    <property type="entry name" value="CB"/>
</dbReference>
<evidence type="ECO:0000259" key="6">
    <source>
        <dbReference type="PROSITE" id="PS51900"/>
    </source>
</evidence>
<dbReference type="RefSeq" id="WP_085253505.1">
    <property type="nucleotide sequence ID" value="NZ_CAJMWJ010000001.1"/>
</dbReference>
<protein>
    <submittedName>
        <fullName evidence="7">Integrase</fullName>
    </submittedName>
</protein>
<feature type="domain" description="Core-binding (CB)" evidence="6">
    <location>
        <begin position="213"/>
        <end position="312"/>
    </location>
</feature>
<accession>A0A1X2AW55</accession>
<evidence type="ECO:0000313" key="7">
    <source>
        <dbReference type="EMBL" id="ORW55610.1"/>
    </source>
</evidence>
<dbReference type="EMBL" id="LQPQ01000259">
    <property type="protein sequence ID" value="ORW55610.1"/>
    <property type="molecule type" value="Genomic_DNA"/>
</dbReference>
<comment type="caution">
    <text evidence="7">The sequence shown here is derived from an EMBL/GenBank/DDBJ whole genome shotgun (WGS) entry which is preliminary data.</text>
</comment>
<dbReference type="AlphaFoldDB" id="A0A1X2AW55"/>
<dbReference type="InterPro" id="IPR013762">
    <property type="entry name" value="Integrase-like_cat_sf"/>
</dbReference>
<dbReference type="InterPro" id="IPR002104">
    <property type="entry name" value="Integrase_catalytic"/>
</dbReference>
<organism evidence="7 8">
    <name type="scientific">Mycobacterium riyadhense</name>
    <dbReference type="NCBI Taxonomy" id="486698"/>
    <lineage>
        <taxon>Bacteria</taxon>
        <taxon>Bacillati</taxon>
        <taxon>Actinomycetota</taxon>
        <taxon>Actinomycetes</taxon>
        <taxon>Mycobacteriales</taxon>
        <taxon>Mycobacteriaceae</taxon>
        <taxon>Mycobacterium</taxon>
    </lineage>
</organism>
<dbReference type="SUPFAM" id="SSF56349">
    <property type="entry name" value="DNA breaking-rejoining enzymes"/>
    <property type="match status" value="1"/>
</dbReference>
<evidence type="ECO:0000259" key="5">
    <source>
        <dbReference type="PROSITE" id="PS51898"/>
    </source>
</evidence>
<dbReference type="PANTHER" id="PTHR30349:SF41">
    <property type="entry name" value="INTEGRASE_RECOMBINASE PROTEIN MJ0367-RELATED"/>
    <property type="match status" value="1"/>
</dbReference>
<dbReference type="Pfam" id="PF00589">
    <property type="entry name" value="Phage_integrase"/>
    <property type="match status" value="1"/>
</dbReference>
<keyword evidence="3" id="KW-0233">DNA recombination</keyword>
<dbReference type="OrthoDB" id="8421690at2"/>
<dbReference type="GeneID" id="93495891"/>
<dbReference type="PROSITE" id="PS51900">
    <property type="entry name" value="CB"/>
    <property type="match status" value="1"/>
</dbReference>
<evidence type="ECO:0000256" key="3">
    <source>
        <dbReference type="ARBA" id="ARBA00023172"/>
    </source>
</evidence>
<evidence type="ECO:0000256" key="1">
    <source>
        <dbReference type="ARBA" id="ARBA00008857"/>
    </source>
</evidence>